<dbReference type="EMBL" id="JACYCC010000289">
    <property type="protein sequence ID" value="KAF8669653.1"/>
    <property type="molecule type" value="Genomic_DNA"/>
</dbReference>
<dbReference type="AlphaFoldDB" id="A0A8H7H1J9"/>
<feature type="compositionally biased region" description="Polar residues" evidence="1">
    <location>
        <begin position="45"/>
        <end position="59"/>
    </location>
</feature>
<feature type="region of interest" description="Disordered" evidence="1">
    <location>
        <begin position="45"/>
        <end position="70"/>
    </location>
</feature>
<evidence type="ECO:0000313" key="2">
    <source>
        <dbReference type="EMBL" id="KAF8669653.1"/>
    </source>
</evidence>
<organism evidence="2 5">
    <name type="scientific">Rhizoctonia solani</name>
    <dbReference type="NCBI Taxonomy" id="456999"/>
    <lineage>
        <taxon>Eukaryota</taxon>
        <taxon>Fungi</taxon>
        <taxon>Dikarya</taxon>
        <taxon>Basidiomycota</taxon>
        <taxon>Agaricomycotina</taxon>
        <taxon>Agaricomycetes</taxon>
        <taxon>Cantharellales</taxon>
        <taxon>Ceratobasidiaceae</taxon>
        <taxon>Rhizoctonia</taxon>
    </lineage>
</organism>
<dbReference type="Proteomes" id="UP000614334">
    <property type="component" value="Unassembled WGS sequence"/>
</dbReference>
<dbReference type="Proteomes" id="UP000650582">
    <property type="component" value="Unassembled WGS sequence"/>
</dbReference>
<proteinExistence type="predicted"/>
<dbReference type="Proteomes" id="UP000602905">
    <property type="component" value="Unassembled WGS sequence"/>
</dbReference>
<gene>
    <name evidence="4" type="ORF">RHS01_07700</name>
    <name evidence="3" type="ORF">RHS03_08333</name>
    <name evidence="2" type="ORF">RHS04_08828</name>
</gene>
<protein>
    <submittedName>
        <fullName evidence="2">Uncharacterized protein</fullName>
    </submittedName>
</protein>
<sequence>MCSASLLLQSNLPIQKNKYLPPPVPLPVQSFLSSRLITNTRSPAAVSAVTSDNPATLDSSPGARPGARIT</sequence>
<reference evidence="2" key="1">
    <citation type="submission" date="2020-09" db="EMBL/GenBank/DDBJ databases">
        <title>Comparative genome analyses of four rice-infecting Rhizoctonia solani isolates reveal extensive enrichment of homogalacturonan modification genes.</title>
        <authorList>
            <person name="Lee D.-Y."/>
            <person name="Jeon J."/>
            <person name="Kim K.-T."/>
            <person name="Cheong K."/>
            <person name="Song H."/>
            <person name="Choi G."/>
            <person name="Ko J."/>
            <person name="Opiyo S.O."/>
            <person name="Zuo S."/>
            <person name="Madhav S."/>
            <person name="Lee Y.-H."/>
            <person name="Wang G.-L."/>
        </authorList>
    </citation>
    <scope>NUCLEOTIDE SEQUENCE</scope>
    <source>
        <strain evidence="4">AG1-IA B2</strain>
        <strain evidence="3">AG1-IA WGL</strain>
        <strain evidence="2">AG1-IA YN-7</strain>
    </source>
</reference>
<name>A0A8H7H1J9_9AGAM</name>
<accession>A0A8H7H1J9</accession>
<evidence type="ECO:0000256" key="1">
    <source>
        <dbReference type="SAM" id="MobiDB-lite"/>
    </source>
</evidence>
<evidence type="ECO:0000313" key="3">
    <source>
        <dbReference type="EMBL" id="KAF8693898.1"/>
    </source>
</evidence>
<evidence type="ECO:0000313" key="4">
    <source>
        <dbReference type="EMBL" id="KAF8752616.1"/>
    </source>
</evidence>
<evidence type="ECO:0000313" key="5">
    <source>
        <dbReference type="Proteomes" id="UP000650582"/>
    </source>
</evidence>
<comment type="caution">
    <text evidence="2">The sequence shown here is derived from an EMBL/GenBank/DDBJ whole genome shotgun (WGS) entry which is preliminary data.</text>
</comment>
<dbReference type="EMBL" id="JACYCF010000015">
    <property type="protein sequence ID" value="KAF8752616.1"/>
    <property type="molecule type" value="Genomic_DNA"/>
</dbReference>
<dbReference type="EMBL" id="JACYCD010000465">
    <property type="protein sequence ID" value="KAF8693898.1"/>
    <property type="molecule type" value="Genomic_DNA"/>
</dbReference>